<dbReference type="GO" id="GO:0005524">
    <property type="term" value="F:ATP binding"/>
    <property type="evidence" value="ECO:0007669"/>
    <property type="project" value="UniProtKB-KW"/>
</dbReference>
<dbReference type="InterPro" id="IPR027417">
    <property type="entry name" value="P-loop_NTPase"/>
</dbReference>
<evidence type="ECO:0000256" key="2">
    <source>
        <dbReference type="ARBA" id="ARBA00022448"/>
    </source>
</evidence>
<name>A0A7X0FQR7_9MICO</name>
<dbReference type="RefSeq" id="WP_184751090.1">
    <property type="nucleotide sequence ID" value="NZ_BAAAJR010000005.1"/>
</dbReference>
<evidence type="ECO:0000256" key="3">
    <source>
        <dbReference type="ARBA" id="ARBA00022741"/>
    </source>
</evidence>
<dbReference type="PROSITE" id="PS50893">
    <property type="entry name" value="ABC_TRANSPORTER_2"/>
    <property type="match status" value="1"/>
</dbReference>
<gene>
    <name evidence="6" type="ORF">HD594_002291</name>
</gene>
<dbReference type="InterPro" id="IPR003439">
    <property type="entry name" value="ABC_transporter-like_ATP-bd"/>
</dbReference>
<dbReference type="Gene3D" id="3.40.50.300">
    <property type="entry name" value="P-loop containing nucleotide triphosphate hydrolases"/>
    <property type="match status" value="1"/>
</dbReference>
<keyword evidence="2" id="KW-0813">Transport</keyword>
<reference evidence="6 7" key="1">
    <citation type="submission" date="2020-08" db="EMBL/GenBank/DDBJ databases">
        <title>Sequencing the genomes of 1000 actinobacteria strains.</title>
        <authorList>
            <person name="Klenk H.-P."/>
        </authorList>
    </citation>
    <scope>NUCLEOTIDE SEQUENCE [LARGE SCALE GENOMIC DNA]</scope>
    <source>
        <strain evidence="6 7">DSM 12511</strain>
    </source>
</reference>
<evidence type="ECO:0000256" key="1">
    <source>
        <dbReference type="ARBA" id="ARBA00005417"/>
    </source>
</evidence>
<dbReference type="SUPFAM" id="SSF52540">
    <property type="entry name" value="P-loop containing nucleoside triphosphate hydrolases"/>
    <property type="match status" value="1"/>
</dbReference>
<evidence type="ECO:0000259" key="5">
    <source>
        <dbReference type="PROSITE" id="PS50893"/>
    </source>
</evidence>
<keyword evidence="3" id="KW-0547">Nucleotide-binding</keyword>
<sequence length="262" mass="27575">MPRRHDADVAIRAVDLSIARAARGGPDLRVVDGVSFVLPHARALAVLGPTGSGKSTLAAVLAGAAGDGVAVVGGDAEVVGVSVRRPGRSHRYLTYATGYLPQSAGANLPSRLTVSEVISEPITSRDSRVNQKALAIRVAALLDELMLPLGSAGKYPYELSAGMRQRVAIARALVLQPRLLVADEPFANLDIEVRQAARDAILRRREDIGMSALVVTNDTAAVRELDADVLVLRGGRPVAYGHSTDDLLWTPSGDADPRLIAS</sequence>
<dbReference type="PANTHER" id="PTHR43776:SF7">
    <property type="entry name" value="D,D-DIPEPTIDE TRANSPORT ATP-BINDING PROTEIN DDPF-RELATED"/>
    <property type="match status" value="1"/>
</dbReference>
<dbReference type="Proteomes" id="UP000537775">
    <property type="component" value="Unassembled WGS sequence"/>
</dbReference>
<dbReference type="InterPro" id="IPR017871">
    <property type="entry name" value="ABC_transporter-like_CS"/>
</dbReference>
<accession>A0A7X0FQR7</accession>
<dbReference type="GO" id="GO:0055085">
    <property type="term" value="P:transmembrane transport"/>
    <property type="evidence" value="ECO:0007669"/>
    <property type="project" value="UniProtKB-ARBA"/>
</dbReference>
<evidence type="ECO:0000313" key="6">
    <source>
        <dbReference type="EMBL" id="MBB6391978.1"/>
    </source>
</evidence>
<keyword evidence="7" id="KW-1185">Reference proteome</keyword>
<keyword evidence="4 6" id="KW-0067">ATP-binding</keyword>
<dbReference type="Pfam" id="PF00005">
    <property type="entry name" value="ABC_tran"/>
    <property type="match status" value="1"/>
</dbReference>
<dbReference type="PANTHER" id="PTHR43776">
    <property type="entry name" value="TRANSPORT ATP-BINDING PROTEIN"/>
    <property type="match status" value="1"/>
</dbReference>
<evidence type="ECO:0000256" key="4">
    <source>
        <dbReference type="ARBA" id="ARBA00022840"/>
    </source>
</evidence>
<dbReference type="SMART" id="SM00382">
    <property type="entry name" value="AAA"/>
    <property type="match status" value="1"/>
</dbReference>
<dbReference type="GO" id="GO:0016887">
    <property type="term" value="F:ATP hydrolysis activity"/>
    <property type="evidence" value="ECO:0007669"/>
    <property type="project" value="InterPro"/>
</dbReference>
<dbReference type="AlphaFoldDB" id="A0A7X0FQR7"/>
<comment type="similarity">
    <text evidence="1">Belongs to the ABC transporter superfamily.</text>
</comment>
<dbReference type="EMBL" id="JACHML010000001">
    <property type="protein sequence ID" value="MBB6391978.1"/>
    <property type="molecule type" value="Genomic_DNA"/>
</dbReference>
<dbReference type="InterPro" id="IPR050319">
    <property type="entry name" value="ABC_transp_ATP-bind"/>
</dbReference>
<evidence type="ECO:0000313" key="7">
    <source>
        <dbReference type="Proteomes" id="UP000537775"/>
    </source>
</evidence>
<comment type="caution">
    <text evidence="6">The sequence shown here is derived from an EMBL/GenBank/DDBJ whole genome shotgun (WGS) entry which is preliminary data.</text>
</comment>
<dbReference type="PROSITE" id="PS00211">
    <property type="entry name" value="ABC_TRANSPORTER_1"/>
    <property type="match status" value="1"/>
</dbReference>
<feature type="domain" description="ABC transporter" evidence="5">
    <location>
        <begin position="11"/>
        <end position="259"/>
    </location>
</feature>
<organism evidence="6 7">
    <name type="scientific">Microbacterium thalassium</name>
    <dbReference type="NCBI Taxonomy" id="362649"/>
    <lineage>
        <taxon>Bacteria</taxon>
        <taxon>Bacillati</taxon>
        <taxon>Actinomycetota</taxon>
        <taxon>Actinomycetes</taxon>
        <taxon>Micrococcales</taxon>
        <taxon>Microbacteriaceae</taxon>
        <taxon>Microbacterium</taxon>
    </lineage>
</organism>
<protein>
    <submittedName>
        <fullName evidence="6">Peptide/nickel transport system ATP-binding protein</fullName>
    </submittedName>
</protein>
<dbReference type="InterPro" id="IPR003593">
    <property type="entry name" value="AAA+_ATPase"/>
</dbReference>
<proteinExistence type="inferred from homology"/>